<evidence type="ECO:0000313" key="2">
    <source>
        <dbReference type="Proteomes" id="UP001230051"/>
    </source>
</evidence>
<dbReference type="AlphaFoldDB" id="A0AAD8G259"/>
<organism evidence="1 2">
    <name type="scientific">Acipenser oxyrinchus oxyrinchus</name>
    <dbReference type="NCBI Taxonomy" id="40147"/>
    <lineage>
        <taxon>Eukaryota</taxon>
        <taxon>Metazoa</taxon>
        <taxon>Chordata</taxon>
        <taxon>Craniata</taxon>
        <taxon>Vertebrata</taxon>
        <taxon>Euteleostomi</taxon>
        <taxon>Actinopterygii</taxon>
        <taxon>Chondrostei</taxon>
        <taxon>Acipenseriformes</taxon>
        <taxon>Acipenseridae</taxon>
        <taxon>Acipenser</taxon>
    </lineage>
</organism>
<gene>
    <name evidence="1" type="ORF">AOXY_G18733</name>
</gene>
<sequence length="101" mass="11552">MVVPRRDEDEDLDLDGPVVTEYLTPPLEEEDWEEELNDSHPYGAQDVIRLERSPLDGLPWQEESLYNPASHHAPPVRWVLTTTPTVPGQFEDIEDGEDGEE</sequence>
<name>A0AAD8G259_ACIOX</name>
<accession>A0AAD8G259</accession>
<evidence type="ECO:0000313" key="1">
    <source>
        <dbReference type="EMBL" id="KAK1162346.1"/>
    </source>
</evidence>
<dbReference type="EMBL" id="JAGXEW010000017">
    <property type="protein sequence ID" value="KAK1162346.1"/>
    <property type="molecule type" value="Genomic_DNA"/>
</dbReference>
<proteinExistence type="predicted"/>
<protein>
    <submittedName>
        <fullName evidence="1">Coordinator of PRMT5 and differentiation stimulator</fullName>
    </submittedName>
</protein>
<reference evidence="1" key="1">
    <citation type="submission" date="2022-02" db="EMBL/GenBank/DDBJ databases">
        <title>Atlantic sturgeon de novo genome assembly.</title>
        <authorList>
            <person name="Stock M."/>
            <person name="Klopp C."/>
            <person name="Guiguen Y."/>
            <person name="Cabau C."/>
            <person name="Parinello H."/>
            <person name="Santidrian Yebra-Pimentel E."/>
            <person name="Kuhl H."/>
            <person name="Dirks R.P."/>
            <person name="Guessner J."/>
            <person name="Wuertz S."/>
            <person name="Du K."/>
            <person name="Schartl M."/>
        </authorList>
    </citation>
    <scope>NUCLEOTIDE SEQUENCE</scope>
    <source>
        <strain evidence="1">STURGEONOMICS-FGT-2020</strain>
        <tissue evidence="1">Whole blood</tissue>
    </source>
</reference>
<dbReference type="Proteomes" id="UP001230051">
    <property type="component" value="Unassembled WGS sequence"/>
</dbReference>
<comment type="caution">
    <text evidence="1">The sequence shown here is derived from an EMBL/GenBank/DDBJ whole genome shotgun (WGS) entry which is preliminary data.</text>
</comment>
<keyword evidence="2" id="KW-1185">Reference proteome</keyword>